<dbReference type="VEuPathDB" id="MicrosporidiaDB:H312_02984"/>
<reference evidence="3" key="1">
    <citation type="submission" date="2013-02" db="EMBL/GenBank/DDBJ databases">
        <authorList>
            <consortium name="The Broad Institute Genome Sequencing Platform"/>
            <person name="Cuomo C."/>
            <person name="Becnel J."/>
            <person name="Sanscrainte N."/>
            <person name="Walker B."/>
            <person name="Young S.K."/>
            <person name="Zeng Q."/>
            <person name="Gargeya S."/>
            <person name="Fitzgerald M."/>
            <person name="Haas B."/>
            <person name="Abouelleil A."/>
            <person name="Alvarado L."/>
            <person name="Arachchi H.M."/>
            <person name="Berlin A.M."/>
            <person name="Chapman S.B."/>
            <person name="Dewar J."/>
            <person name="Goldberg J."/>
            <person name="Griggs A."/>
            <person name="Gujja S."/>
            <person name="Hansen M."/>
            <person name="Howarth C."/>
            <person name="Imamovic A."/>
            <person name="Larimer J."/>
            <person name="McCowan C."/>
            <person name="Murphy C."/>
            <person name="Neiman D."/>
            <person name="Pearson M."/>
            <person name="Priest M."/>
            <person name="Roberts A."/>
            <person name="Saif S."/>
            <person name="Shea T."/>
            <person name="Sisk P."/>
            <person name="Sykes S."/>
            <person name="Wortman J."/>
            <person name="Nusbaum C."/>
            <person name="Birren B."/>
        </authorList>
    </citation>
    <scope>NUCLEOTIDE SEQUENCE [LARGE SCALE GENOMIC DNA]</scope>
    <source>
        <strain evidence="3">PRA339</strain>
    </source>
</reference>
<evidence type="ECO:0000313" key="3">
    <source>
        <dbReference type="Proteomes" id="UP000030655"/>
    </source>
</evidence>
<evidence type="ECO:0000256" key="1">
    <source>
        <dbReference type="SAM" id="MobiDB-lite"/>
    </source>
</evidence>
<protein>
    <submittedName>
        <fullName evidence="2">Uncharacterized protein</fullName>
    </submittedName>
</protein>
<dbReference type="AlphaFoldDB" id="A0A059EX87"/>
<sequence length="186" mass="21455">MYSIFILSIAALDLDKREKLLGVDAKKLLNKEGSLMNDMHSDNEENENYSFFKNKEGLNRMEDPKKERFRDFGKSLDNKKNKKDLSPKDALMTSQSSYHAPLSSILMKNDEDNDKDKDHDDIIKISKDLDEARTLLTKALGILNNNRETISNLTNKKKEDKKEKGANKARDLIDYKVIEVDDDNKK</sequence>
<dbReference type="EMBL" id="KK365246">
    <property type="protein sequence ID" value="KCZ79628.1"/>
    <property type="molecule type" value="Genomic_DNA"/>
</dbReference>
<dbReference type="HOGENOM" id="CLU_1454044_0_0_1"/>
<accession>A0A059EX87</accession>
<organism evidence="2 3">
    <name type="scientific">Anncaliia algerae PRA339</name>
    <dbReference type="NCBI Taxonomy" id="1288291"/>
    <lineage>
        <taxon>Eukaryota</taxon>
        <taxon>Fungi</taxon>
        <taxon>Fungi incertae sedis</taxon>
        <taxon>Microsporidia</taxon>
        <taxon>Tubulinosematoidea</taxon>
        <taxon>Tubulinosematidae</taxon>
        <taxon>Anncaliia</taxon>
    </lineage>
</organism>
<feature type="region of interest" description="Disordered" evidence="1">
    <location>
        <begin position="62"/>
        <end position="97"/>
    </location>
</feature>
<dbReference type="Proteomes" id="UP000030655">
    <property type="component" value="Unassembled WGS sequence"/>
</dbReference>
<feature type="compositionally biased region" description="Basic and acidic residues" evidence="1">
    <location>
        <begin position="62"/>
        <end position="87"/>
    </location>
</feature>
<evidence type="ECO:0000313" key="2">
    <source>
        <dbReference type="EMBL" id="KCZ79628.1"/>
    </source>
</evidence>
<proteinExistence type="predicted"/>
<reference evidence="2 3" key="2">
    <citation type="submission" date="2014-03" db="EMBL/GenBank/DDBJ databases">
        <title>The Genome Sequence of Anncaliia algerae insect isolate PRA339.</title>
        <authorList>
            <consortium name="The Broad Institute Genome Sequencing Platform"/>
            <consortium name="The Broad Institute Genome Sequencing Center for Infectious Disease"/>
            <person name="Cuomo C."/>
            <person name="Becnel J."/>
            <person name="Sanscrainte N."/>
            <person name="Walker B."/>
            <person name="Young S.K."/>
            <person name="Zeng Q."/>
            <person name="Gargeya S."/>
            <person name="Fitzgerald M."/>
            <person name="Haas B."/>
            <person name="Abouelleil A."/>
            <person name="Alvarado L."/>
            <person name="Arachchi H.M."/>
            <person name="Berlin A.M."/>
            <person name="Chapman S.B."/>
            <person name="Dewar J."/>
            <person name="Goldberg J."/>
            <person name="Griggs A."/>
            <person name="Gujja S."/>
            <person name="Hansen M."/>
            <person name="Howarth C."/>
            <person name="Imamovic A."/>
            <person name="Larimer J."/>
            <person name="McCowan C."/>
            <person name="Murphy C."/>
            <person name="Neiman D."/>
            <person name="Pearson M."/>
            <person name="Priest M."/>
            <person name="Roberts A."/>
            <person name="Saif S."/>
            <person name="Shea T."/>
            <person name="Sisk P."/>
            <person name="Sykes S."/>
            <person name="Wortman J."/>
            <person name="Nusbaum C."/>
            <person name="Birren B."/>
        </authorList>
    </citation>
    <scope>NUCLEOTIDE SEQUENCE [LARGE SCALE GENOMIC DNA]</scope>
    <source>
        <strain evidence="2 3">PRA339</strain>
    </source>
</reference>
<gene>
    <name evidence="2" type="ORF">H312_02984</name>
</gene>
<keyword evidence="3" id="KW-1185">Reference proteome</keyword>
<dbReference type="OrthoDB" id="10581449at2759"/>
<name>A0A059EX87_9MICR</name>